<evidence type="ECO:0000256" key="1">
    <source>
        <dbReference type="ARBA" id="ARBA00004417"/>
    </source>
</evidence>
<evidence type="ECO:0000256" key="4">
    <source>
        <dbReference type="ARBA" id="ARBA00022741"/>
    </source>
</evidence>
<dbReference type="EMBL" id="JTHG01000058">
    <property type="protein sequence ID" value="KMO25321.1"/>
    <property type="molecule type" value="Genomic_DNA"/>
</dbReference>
<dbReference type="SMART" id="SM00382">
    <property type="entry name" value="AAA"/>
    <property type="match status" value="1"/>
</dbReference>
<dbReference type="Pfam" id="PF00005">
    <property type="entry name" value="ABC_tran"/>
    <property type="match status" value="1"/>
</dbReference>
<evidence type="ECO:0000313" key="8">
    <source>
        <dbReference type="EMBL" id="KMO25321.1"/>
    </source>
</evidence>
<comment type="caution">
    <text evidence="8">The sequence shown here is derived from an EMBL/GenBank/DDBJ whole genome shotgun (WGS) entry which is preliminary data.</text>
</comment>
<dbReference type="Gene3D" id="3.40.50.300">
    <property type="entry name" value="P-loop containing nucleotide triphosphate hydrolases"/>
    <property type="match status" value="1"/>
</dbReference>
<keyword evidence="5" id="KW-0067">ATP-binding</keyword>
<proteinExistence type="inferred from homology"/>
<protein>
    <recommendedName>
        <fullName evidence="7">ABC transporter domain-containing protein</fullName>
    </recommendedName>
</protein>
<dbReference type="PROSITE" id="PS00211">
    <property type="entry name" value="ABC_TRANSPORTER_1"/>
    <property type="match status" value="1"/>
</dbReference>
<dbReference type="InterPro" id="IPR003439">
    <property type="entry name" value="ABC_transporter-like_ATP-bd"/>
</dbReference>
<dbReference type="CDD" id="cd03257">
    <property type="entry name" value="ABC_NikE_OppD_transporters"/>
    <property type="match status" value="1"/>
</dbReference>
<evidence type="ECO:0000256" key="2">
    <source>
        <dbReference type="ARBA" id="ARBA00005417"/>
    </source>
</evidence>
<keyword evidence="9" id="KW-1185">Reference proteome</keyword>
<evidence type="ECO:0000256" key="3">
    <source>
        <dbReference type="ARBA" id="ARBA00022448"/>
    </source>
</evidence>
<keyword evidence="4" id="KW-0547">Nucleotide-binding</keyword>
<dbReference type="InterPro" id="IPR050319">
    <property type="entry name" value="ABC_transp_ATP-bind"/>
</dbReference>
<dbReference type="PANTHER" id="PTHR43776:SF7">
    <property type="entry name" value="D,D-DIPEPTIDE TRANSPORT ATP-BINDING PROTEIN DDPF-RELATED"/>
    <property type="match status" value="1"/>
</dbReference>
<feature type="region of interest" description="Disordered" evidence="6">
    <location>
        <begin position="260"/>
        <end position="285"/>
    </location>
</feature>
<name>A0ABR5HFG6_9HYPH</name>
<evidence type="ECO:0000313" key="9">
    <source>
        <dbReference type="Proteomes" id="UP000036471"/>
    </source>
</evidence>
<dbReference type="InterPro" id="IPR027417">
    <property type="entry name" value="P-loop_NTPase"/>
</dbReference>
<evidence type="ECO:0000256" key="5">
    <source>
        <dbReference type="ARBA" id="ARBA00022840"/>
    </source>
</evidence>
<feature type="compositionally biased region" description="Basic and acidic residues" evidence="6">
    <location>
        <begin position="262"/>
        <end position="283"/>
    </location>
</feature>
<dbReference type="PROSITE" id="PS50893">
    <property type="entry name" value="ABC_TRANSPORTER_2"/>
    <property type="match status" value="1"/>
</dbReference>
<organism evidence="8 9">
    <name type="scientific">Methylobacterium indicum</name>
    <dbReference type="NCBI Taxonomy" id="1775910"/>
    <lineage>
        <taxon>Bacteria</taxon>
        <taxon>Pseudomonadati</taxon>
        <taxon>Pseudomonadota</taxon>
        <taxon>Alphaproteobacteria</taxon>
        <taxon>Hyphomicrobiales</taxon>
        <taxon>Methylobacteriaceae</taxon>
        <taxon>Methylobacterium</taxon>
    </lineage>
</organism>
<dbReference type="NCBIfam" id="TIGR01727">
    <property type="entry name" value="oligo_HPY"/>
    <property type="match status" value="1"/>
</dbReference>
<dbReference type="InterPro" id="IPR003593">
    <property type="entry name" value="AAA+_ATPase"/>
</dbReference>
<feature type="domain" description="ABC transporter" evidence="7">
    <location>
        <begin position="14"/>
        <end position="257"/>
    </location>
</feature>
<evidence type="ECO:0000256" key="6">
    <source>
        <dbReference type="SAM" id="MobiDB-lite"/>
    </source>
</evidence>
<dbReference type="InterPro" id="IPR013563">
    <property type="entry name" value="Oligopep_ABC_C"/>
</dbReference>
<dbReference type="Proteomes" id="UP000036471">
    <property type="component" value="Unassembled WGS sequence"/>
</dbReference>
<dbReference type="PANTHER" id="PTHR43776">
    <property type="entry name" value="TRANSPORT ATP-BINDING PROTEIN"/>
    <property type="match status" value="1"/>
</dbReference>
<accession>A0ABR5HFG6</accession>
<sequence length="326" mass="34551">MPPAPDPTLCDTILEVHDLSVDYASPHGRMRAVDRVSLSIRRGETLGLVGESGCGKSTLGRAILRLVELSAGTIRLAGTDVTGLSRAALRPLRRSAQMVFQDPLASLDPRWTVGRLVAEPLVIHGLGSRPERQARVRDLLDRVGLPAEAVGRFPHEMSGGQRQRVGIARALALAPQLLILDEAVSALDVSVQAQVLNVLADLQAELGLAYLFISHDLAVVDHVADRVAVMLGGRLVETGPRARLAGNPLHPYTQELLGAVPGHRDHSRGRQEAREAGDDEVRPGGEGGCPFVPRCTLATGQCRAEAPPLRAAGSGSLACHHVALAA</sequence>
<evidence type="ECO:0000259" key="7">
    <source>
        <dbReference type="PROSITE" id="PS50893"/>
    </source>
</evidence>
<dbReference type="InterPro" id="IPR017871">
    <property type="entry name" value="ABC_transporter-like_CS"/>
</dbReference>
<reference evidence="8 9" key="1">
    <citation type="submission" date="2014-11" db="EMBL/GenBank/DDBJ databases">
        <title>Comparative genomics of Methylobacterium species.</title>
        <authorList>
            <person name="Chaudhry V."/>
            <person name="Patil P.B."/>
        </authorList>
    </citation>
    <scope>NUCLEOTIDE SEQUENCE [LARGE SCALE GENOMIC DNA]</scope>
    <source>
        <strain evidence="8 9">SE3.6</strain>
    </source>
</reference>
<comment type="similarity">
    <text evidence="2">Belongs to the ABC transporter superfamily.</text>
</comment>
<gene>
    <name evidence="8" type="ORF">QR79_08355</name>
</gene>
<comment type="subcellular location">
    <subcellularLocation>
        <location evidence="1">Cell inner membrane</location>
        <topology evidence="1">Peripheral membrane protein</topology>
    </subcellularLocation>
</comment>
<dbReference type="Pfam" id="PF08352">
    <property type="entry name" value="oligo_HPY"/>
    <property type="match status" value="1"/>
</dbReference>
<keyword evidence="3" id="KW-0813">Transport</keyword>
<dbReference type="SUPFAM" id="SSF52540">
    <property type="entry name" value="P-loop containing nucleoside triphosphate hydrolases"/>
    <property type="match status" value="1"/>
</dbReference>